<evidence type="ECO:0000259" key="4">
    <source>
        <dbReference type="Pfam" id="PF00535"/>
    </source>
</evidence>
<proteinExistence type="inferred from homology"/>
<keyword evidence="3 5" id="KW-0808">Transferase</keyword>
<name>A0A3D8TUL0_9LIST</name>
<comment type="similarity">
    <text evidence="1">Belongs to the glycosyltransferase 2 family.</text>
</comment>
<dbReference type="InterPro" id="IPR001173">
    <property type="entry name" value="Glyco_trans_2-like"/>
</dbReference>
<accession>A0A3D8TUL0</accession>
<gene>
    <name evidence="5" type="ORF">UR08_03285</name>
</gene>
<comment type="caution">
    <text evidence="5">The sequence shown here is derived from an EMBL/GenBank/DDBJ whole genome shotgun (WGS) entry which is preliminary data.</text>
</comment>
<evidence type="ECO:0000256" key="3">
    <source>
        <dbReference type="ARBA" id="ARBA00022679"/>
    </source>
</evidence>
<dbReference type="PANTHER" id="PTHR22916">
    <property type="entry name" value="GLYCOSYLTRANSFERASE"/>
    <property type="match status" value="1"/>
</dbReference>
<dbReference type="CDD" id="cd00761">
    <property type="entry name" value="Glyco_tranf_GTA_type"/>
    <property type="match status" value="1"/>
</dbReference>
<sequence length="339" mass="38882">MKVSVIIPAYNVSEYIEACIDSVMNQSYPDLEVIVIEDGSTDDTGKKLKQLQHTYPTLQVISKENGGLSAARNDGVKQATGAYLAFVDSDDVIDRTMYERMVNSLEQVDAEIVTIGVSRLRGEDVYPSVLHEHFMQETKLGTNLHETNELLYDTTSWNKLFKRSFWDENQLAFPVGKTFEDIPVVIPAYLKAERVNLLASIGYYWRSRETSGSITQQRNNVRMVKDRLDALRVCDKAFKGVTDAKLIQAKKDKFLAIDLFSMIEWLFLAPKEDYEMIRGLVTSYMEQADMKSDLARLPKRKRKMFEALLLDRQSAFKWQGRLYFLQKAFGKFSVASKNK</sequence>
<feature type="domain" description="Glycosyltransferase 2-like" evidence="4">
    <location>
        <begin position="4"/>
        <end position="165"/>
    </location>
</feature>
<dbReference type="EMBL" id="LARY01000001">
    <property type="protein sequence ID" value="RDX02552.1"/>
    <property type="molecule type" value="Genomic_DNA"/>
</dbReference>
<dbReference type="AlphaFoldDB" id="A0A3D8TUL0"/>
<protein>
    <submittedName>
        <fullName evidence="5">Glycosyl transferase</fullName>
    </submittedName>
</protein>
<evidence type="ECO:0000313" key="5">
    <source>
        <dbReference type="EMBL" id="RDX02552.1"/>
    </source>
</evidence>
<dbReference type="InterPro" id="IPR029044">
    <property type="entry name" value="Nucleotide-diphossugar_trans"/>
</dbReference>
<reference evidence="6" key="1">
    <citation type="submission" date="2015-04" db="EMBL/GenBank/DDBJ databases">
        <authorList>
            <person name="Schardt J."/>
            <person name="Mueller-Herbst S."/>
            <person name="Scherer S."/>
            <person name="Huptas C."/>
        </authorList>
    </citation>
    <scope>NUCLEOTIDE SEQUENCE [LARGE SCALE GENOMIC DNA]</scope>
    <source>
        <strain evidence="6">Kiel-L1</strain>
    </source>
</reference>
<dbReference type="Pfam" id="PF00535">
    <property type="entry name" value="Glycos_transf_2"/>
    <property type="match status" value="1"/>
</dbReference>
<dbReference type="RefSeq" id="WP_115752237.1">
    <property type="nucleotide sequence ID" value="NZ_LARY01000001.1"/>
</dbReference>
<keyword evidence="6" id="KW-1185">Reference proteome</keyword>
<dbReference type="GO" id="GO:0016757">
    <property type="term" value="F:glycosyltransferase activity"/>
    <property type="evidence" value="ECO:0007669"/>
    <property type="project" value="UniProtKB-KW"/>
</dbReference>
<evidence type="ECO:0000256" key="2">
    <source>
        <dbReference type="ARBA" id="ARBA00022676"/>
    </source>
</evidence>
<evidence type="ECO:0000313" key="6">
    <source>
        <dbReference type="Proteomes" id="UP000257055"/>
    </source>
</evidence>
<organism evidence="5 6">
    <name type="scientific">Listeria kieliensis</name>
    <dbReference type="NCBI Taxonomy" id="1621700"/>
    <lineage>
        <taxon>Bacteria</taxon>
        <taxon>Bacillati</taxon>
        <taxon>Bacillota</taxon>
        <taxon>Bacilli</taxon>
        <taxon>Bacillales</taxon>
        <taxon>Listeriaceae</taxon>
        <taxon>Listeria</taxon>
    </lineage>
</organism>
<dbReference type="PANTHER" id="PTHR22916:SF51">
    <property type="entry name" value="GLYCOSYLTRANSFERASE EPSH-RELATED"/>
    <property type="match status" value="1"/>
</dbReference>
<dbReference type="Gene3D" id="3.90.550.10">
    <property type="entry name" value="Spore Coat Polysaccharide Biosynthesis Protein SpsA, Chain A"/>
    <property type="match status" value="1"/>
</dbReference>
<keyword evidence="2" id="KW-0328">Glycosyltransferase</keyword>
<dbReference type="Proteomes" id="UP000257055">
    <property type="component" value="Unassembled WGS sequence"/>
</dbReference>
<evidence type="ECO:0000256" key="1">
    <source>
        <dbReference type="ARBA" id="ARBA00006739"/>
    </source>
</evidence>
<dbReference type="SUPFAM" id="SSF53448">
    <property type="entry name" value="Nucleotide-diphospho-sugar transferases"/>
    <property type="match status" value="1"/>
</dbReference>